<dbReference type="InterPro" id="IPR015500">
    <property type="entry name" value="Peptidase_S8_subtilisin-rel"/>
</dbReference>
<dbReference type="AlphaFoldDB" id="A0A7X2S5Q2"/>
<evidence type="ECO:0000256" key="2">
    <source>
        <dbReference type="ARBA" id="ARBA00022670"/>
    </source>
</evidence>
<dbReference type="CDD" id="cd04847">
    <property type="entry name" value="Peptidases_S8_Subtilisin_like_2"/>
    <property type="match status" value="1"/>
</dbReference>
<dbReference type="SUPFAM" id="SSF52743">
    <property type="entry name" value="Subtilisin-like"/>
    <property type="match status" value="1"/>
</dbReference>
<dbReference type="EMBL" id="WMIB01000011">
    <property type="protein sequence ID" value="MTH54107.1"/>
    <property type="molecule type" value="Genomic_DNA"/>
</dbReference>
<dbReference type="GO" id="GO:0006508">
    <property type="term" value="P:proteolysis"/>
    <property type="evidence" value="ECO:0007669"/>
    <property type="project" value="UniProtKB-KW"/>
</dbReference>
<evidence type="ECO:0000256" key="4">
    <source>
        <dbReference type="ARBA" id="ARBA00022825"/>
    </source>
</evidence>
<dbReference type="OrthoDB" id="9759014at2"/>
<reference evidence="6 7" key="1">
    <citation type="journal article" date="2017" name="Int. J. Syst. Evol. Microbiol.">
        <title>Bacillus mangrovi sp. nov., isolated from a sediment sample from a mangrove forest.</title>
        <authorList>
            <person name="Gupta V."/>
            <person name="Singh P.K."/>
            <person name="Korpole S."/>
            <person name="Tanuku N.R.S."/>
            <person name="Pinnaka A.K."/>
        </authorList>
    </citation>
    <scope>NUCLEOTIDE SEQUENCE [LARGE SCALE GENOMIC DNA]</scope>
    <source>
        <strain evidence="6 7">KCTC 33872</strain>
    </source>
</reference>
<evidence type="ECO:0000256" key="1">
    <source>
        <dbReference type="ARBA" id="ARBA00011073"/>
    </source>
</evidence>
<gene>
    <name evidence="6" type="ORF">GKZ89_11870</name>
</gene>
<keyword evidence="2" id="KW-0645">Protease</keyword>
<comment type="caution">
    <text evidence="6">The sequence shown here is derived from an EMBL/GenBank/DDBJ whole genome shotgun (WGS) entry which is preliminary data.</text>
</comment>
<evidence type="ECO:0000313" key="6">
    <source>
        <dbReference type="EMBL" id="MTH54107.1"/>
    </source>
</evidence>
<dbReference type="Proteomes" id="UP000434639">
    <property type="component" value="Unassembled WGS sequence"/>
</dbReference>
<sequence>MGVNRYDNLFIQRNINPFPYTSKIKGRDKKLPPRDRENHGLRLQRQLDHLWQEAKEQDDYRTAVSLPIRQGTYIEFESLPDFDLASKSLEDRAKGIRLLNVRTVKVQEKEVKKATVFVPKGKENNYLKKVEEYLNNETKTGKPKNQKLINSIENIKLAVLESFWPISQIKWIPEGKPEWCEVWLSSDLKEVEENFRRLISQTLNLPLQKEALRFPERTVVLLKANRTQLMELILLSSDIAEIRKAAEINSFFIDMENSEQSDWARELVERIEIDDELDVCICILDTGINNGHVMIEPLLRDEDRNSYDDAWGLDDHNGHGTKMAGLSAFGDIKAALEESGKIKIYHNLESSKIIPNTGENDPKLYGAITSTVISNHMINNPHRKRIICMAVTAPKYETGDGSPSSWSAAIDETTSGFLDEEKKLFIVSAGNINDNNEWTNYPESNMSLSVQNPAQSWNALSVGAYTEKTEVEARQHKGMKVVAPNGGLSPFSSTSLVWDNKWPIKPEILMEGGNALKDSFGCYTSEELSSLTTYYKPFERHFDYINATSAATAKAAWMAARIQSKYPDAWPETLRGLMVHSAEWTETMKSQFLEGTQKKDYRKLLRICGFGVPDLNRAIYCMNNSVNLIVQSELQPYDRKADGSYKTKDMHIHELPWPKDILLGMGESNVKMKVTLSYFIEPGPGEIGWKDRYRYPSCLLRFDVNGTDSKESFLQRINAAANSDDNDLDSGGGNVKWVLGKQNRHLGSIHSDLWEGTAAELATSNFIGIYPAVGWWRERSWIGRWDRKIRYSLIVSLISEEETVDLYTPIITSIKTTVPIKI</sequence>
<protein>
    <submittedName>
        <fullName evidence="6">S8 family serine peptidase</fullName>
    </submittedName>
</protein>
<name>A0A7X2S5Q2_9BACI</name>
<keyword evidence="4" id="KW-0720">Serine protease</keyword>
<dbReference type="PRINTS" id="PR00723">
    <property type="entry name" value="SUBTILISIN"/>
</dbReference>
<dbReference type="InterPro" id="IPR000209">
    <property type="entry name" value="Peptidase_S8/S53_dom"/>
</dbReference>
<dbReference type="InterPro" id="IPR036852">
    <property type="entry name" value="Peptidase_S8/S53_dom_sf"/>
</dbReference>
<evidence type="ECO:0000313" key="7">
    <source>
        <dbReference type="Proteomes" id="UP000434639"/>
    </source>
</evidence>
<dbReference type="InterPro" id="IPR050131">
    <property type="entry name" value="Peptidase_S8_subtilisin-like"/>
</dbReference>
<evidence type="ECO:0000259" key="5">
    <source>
        <dbReference type="Pfam" id="PF00082"/>
    </source>
</evidence>
<keyword evidence="7" id="KW-1185">Reference proteome</keyword>
<comment type="similarity">
    <text evidence="1">Belongs to the peptidase S8 family.</text>
</comment>
<dbReference type="Pfam" id="PF00082">
    <property type="entry name" value="Peptidase_S8"/>
    <property type="match status" value="1"/>
</dbReference>
<dbReference type="Gene3D" id="3.40.50.200">
    <property type="entry name" value="Peptidase S8/S53 domain"/>
    <property type="match status" value="1"/>
</dbReference>
<dbReference type="PANTHER" id="PTHR43806:SF11">
    <property type="entry name" value="CEREVISIN-RELATED"/>
    <property type="match status" value="1"/>
</dbReference>
<feature type="domain" description="Peptidase S8/S53" evidence="5">
    <location>
        <begin position="279"/>
        <end position="611"/>
    </location>
</feature>
<dbReference type="PANTHER" id="PTHR43806">
    <property type="entry name" value="PEPTIDASE S8"/>
    <property type="match status" value="1"/>
</dbReference>
<dbReference type="GO" id="GO:0004252">
    <property type="term" value="F:serine-type endopeptidase activity"/>
    <property type="evidence" value="ECO:0007669"/>
    <property type="project" value="InterPro"/>
</dbReference>
<evidence type="ECO:0000256" key="3">
    <source>
        <dbReference type="ARBA" id="ARBA00022801"/>
    </source>
</evidence>
<keyword evidence="3" id="KW-0378">Hydrolase</keyword>
<dbReference type="RefSeq" id="WP_155112633.1">
    <property type="nucleotide sequence ID" value="NZ_WMIB01000011.1"/>
</dbReference>
<proteinExistence type="inferred from homology"/>
<dbReference type="InterPro" id="IPR034074">
    <property type="entry name" value="Y4bN_pept_dom"/>
</dbReference>
<organism evidence="6 7">
    <name type="scientific">Metabacillus mangrovi</name>
    <dbReference type="NCBI Taxonomy" id="1491830"/>
    <lineage>
        <taxon>Bacteria</taxon>
        <taxon>Bacillati</taxon>
        <taxon>Bacillota</taxon>
        <taxon>Bacilli</taxon>
        <taxon>Bacillales</taxon>
        <taxon>Bacillaceae</taxon>
        <taxon>Metabacillus</taxon>
    </lineage>
</organism>
<accession>A0A7X2S5Q2</accession>